<dbReference type="Proteomes" id="UP000183859">
    <property type="component" value="Chromosome"/>
</dbReference>
<dbReference type="AlphaFoldDB" id="A0A1L3I0M8"/>
<dbReference type="EMBL" id="CP016364">
    <property type="protein sequence ID" value="APG45682.1"/>
    <property type="molecule type" value="Genomic_DNA"/>
</dbReference>
<dbReference type="OrthoDB" id="7778116at2"/>
<sequence length="194" mass="21517">MDAREQQAGEKRVREHLIDPLTRLGLVKPSGMTVAQFKVMQDELCGKLAYMTDLNLQALAEQVRSMPSGKSKDRFPIAAKVLGWAAQIQAPADDASPLFRAVFGGALGKAAMAEDFAPELLAHLRSHRVWPREYDVRQIRERSVEAKRRITRMIESEQRGGVVSGEDQRLRAARVQAAEKCRRIVAIVENGGAA</sequence>
<gene>
    <name evidence="1" type="ORF">PhaeoP97_00230</name>
</gene>
<evidence type="ECO:0000313" key="1">
    <source>
        <dbReference type="EMBL" id="APG45682.1"/>
    </source>
</evidence>
<dbReference type="STRING" id="1844006.PhaeoP97_00230"/>
<accession>A0A1L3I0M8</accession>
<keyword evidence="2" id="KW-1185">Reference proteome</keyword>
<dbReference type="KEGG" id="php:PhaeoP97_00230"/>
<proteinExistence type="predicted"/>
<name>A0A1L3I0M8_9RHOB</name>
<protein>
    <submittedName>
        <fullName evidence="1">Uncharacterized protein</fullName>
    </submittedName>
</protein>
<dbReference type="RefSeq" id="WP_072503502.1">
    <property type="nucleotide sequence ID" value="NZ_CP016364.1"/>
</dbReference>
<evidence type="ECO:0000313" key="2">
    <source>
        <dbReference type="Proteomes" id="UP000183859"/>
    </source>
</evidence>
<reference evidence="2" key="1">
    <citation type="submission" date="2016-07" db="EMBL/GenBank/DDBJ databases">
        <title>Phaeobacter portensis sp. nov., a tropodithietic acid producing bacterium isolated from a German harbor.</title>
        <authorList>
            <person name="Freese H.M."/>
            <person name="Bunk B."/>
            <person name="Breider S."/>
            <person name="Brinkhoff T."/>
        </authorList>
    </citation>
    <scope>NUCLEOTIDE SEQUENCE [LARGE SCALE GENOMIC DNA]</scope>
    <source>
        <strain evidence="2">P97</strain>
    </source>
</reference>
<organism evidence="1 2">
    <name type="scientific">Phaeobacter porticola</name>
    <dbReference type="NCBI Taxonomy" id="1844006"/>
    <lineage>
        <taxon>Bacteria</taxon>
        <taxon>Pseudomonadati</taxon>
        <taxon>Pseudomonadota</taxon>
        <taxon>Alphaproteobacteria</taxon>
        <taxon>Rhodobacterales</taxon>
        <taxon>Roseobacteraceae</taxon>
        <taxon>Phaeobacter</taxon>
    </lineage>
</organism>